<keyword evidence="2" id="KW-0812">Transmembrane</keyword>
<feature type="non-terminal residue" evidence="3">
    <location>
        <position position="145"/>
    </location>
</feature>
<keyword evidence="2" id="KW-1133">Transmembrane helix</keyword>
<keyword evidence="2" id="KW-0472">Membrane</keyword>
<comment type="caution">
    <text evidence="3">The sequence shown here is derived from an EMBL/GenBank/DDBJ whole genome shotgun (WGS) entry which is preliminary data.</text>
</comment>
<reference evidence="3" key="2">
    <citation type="submission" date="2022-01" db="EMBL/GenBank/DDBJ databases">
        <authorList>
            <person name="Yamashiro T."/>
            <person name="Shiraishi A."/>
            <person name="Satake H."/>
            <person name="Nakayama K."/>
        </authorList>
    </citation>
    <scope>NUCLEOTIDE SEQUENCE</scope>
</reference>
<dbReference type="EMBL" id="BQNB010016291">
    <property type="protein sequence ID" value="GJT50067.1"/>
    <property type="molecule type" value="Genomic_DNA"/>
</dbReference>
<gene>
    <name evidence="3" type="ORF">Tco_0976224</name>
</gene>
<dbReference type="Proteomes" id="UP001151760">
    <property type="component" value="Unassembled WGS sequence"/>
</dbReference>
<name>A0ABQ5EHR3_9ASTR</name>
<keyword evidence="4" id="KW-1185">Reference proteome</keyword>
<accession>A0ABQ5EHR3</accession>
<sequence>LRKALEAFGSLWEPPSIYVCFVVIFNIFVYCLTKWYQSQKMRIKDYLYQNKLHEPLSETKPSGIKQEDWALLDRQALVSVILLSSLPDSWSGTVTVVSSTPGTNKLTFEVRRVMRRRVIGVDRDPGRNQHRRTLGTSRVGTVSKM</sequence>
<feature type="non-terminal residue" evidence="3">
    <location>
        <position position="1"/>
    </location>
</feature>
<feature type="transmembrane region" description="Helical" evidence="2">
    <location>
        <begin position="16"/>
        <end position="36"/>
    </location>
</feature>
<feature type="compositionally biased region" description="Polar residues" evidence="1">
    <location>
        <begin position="134"/>
        <end position="145"/>
    </location>
</feature>
<evidence type="ECO:0000313" key="4">
    <source>
        <dbReference type="Proteomes" id="UP001151760"/>
    </source>
</evidence>
<evidence type="ECO:0000313" key="3">
    <source>
        <dbReference type="EMBL" id="GJT50067.1"/>
    </source>
</evidence>
<reference evidence="3" key="1">
    <citation type="journal article" date="2022" name="Int. J. Mol. Sci.">
        <title>Draft Genome of Tanacetum Coccineum: Genomic Comparison of Closely Related Tanacetum-Family Plants.</title>
        <authorList>
            <person name="Yamashiro T."/>
            <person name="Shiraishi A."/>
            <person name="Nakayama K."/>
            <person name="Satake H."/>
        </authorList>
    </citation>
    <scope>NUCLEOTIDE SEQUENCE</scope>
</reference>
<organism evidence="3 4">
    <name type="scientific">Tanacetum coccineum</name>
    <dbReference type="NCBI Taxonomy" id="301880"/>
    <lineage>
        <taxon>Eukaryota</taxon>
        <taxon>Viridiplantae</taxon>
        <taxon>Streptophyta</taxon>
        <taxon>Embryophyta</taxon>
        <taxon>Tracheophyta</taxon>
        <taxon>Spermatophyta</taxon>
        <taxon>Magnoliopsida</taxon>
        <taxon>eudicotyledons</taxon>
        <taxon>Gunneridae</taxon>
        <taxon>Pentapetalae</taxon>
        <taxon>asterids</taxon>
        <taxon>campanulids</taxon>
        <taxon>Asterales</taxon>
        <taxon>Asteraceae</taxon>
        <taxon>Asteroideae</taxon>
        <taxon>Anthemideae</taxon>
        <taxon>Anthemidinae</taxon>
        <taxon>Tanacetum</taxon>
    </lineage>
</organism>
<protein>
    <submittedName>
        <fullName evidence="3">Uncharacterized protein</fullName>
    </submittedName>
</protein>
<evidence type="ECO:0000256" key="2">
    <source>
        <dbReference type="SAM" id="Phobius"/>
    </source>
</evidence>
<evidence type="ECO:0000256" key="1">
    <source>
        <dbReference type="SAM" id="MobiDB-lite"/>
    </source>
</evidence>
<feature type="region of interest" description="Disordered" evidence="1">
    <location>
        <begin position="124"/>
        <end position="145"/>
    </location>
</feature>
<proteinExistence type="predicted"/>